<comment type="caution">
    <text evidence="3">The sequence shown here is derived from an EMBL/GenBank/DDBJ whole genome shotgun (WGS) entry which is preliminary data.</text>
</comment>
<evidence type="ECO:0000256" key="1">
    <source>
        <dbReference type="ARBA" id="ARBA00009820"/>
    </source>
</evidence>
<evidence type="ECO:0000313" key="4">
    <source>
        <dbReference type="Proteomes" id="UP000488506"/>
    </source>
</evidence>
<reference evidence="3 4" key="1">
    <citation type="submission" date="2019-12" db="EMBL/GenBank/DDBJ databases">
        <authorList>
            <person name="Wolfe R."/>
            <person name="Danczak R."/>
            <person name="Wilkins M."/>
        </authorList>
    </citation>
    <scope>NUCLEOTIDE SEQUENCE [LARGE SCALE GENOMIC DNA]</scope>
    <source>
        <strain evidence="3">X2_MaxBin.013</strain>
    </source>
</reference>
<dbReference type="PANTHER" id="PTHR36842:SF1">
    <property type="entry name" value="PROTEIN TOLB"/>
    <property type="match status" value="1"/>
</dbReference>
<keyword evidence="2" id="KW-0175">Coiled coil</keyword>
<organism evidence="3 4">
    <name type="scientific">Candidatus Saganbacteria bacterium</name>
    <dbReference type="NCBI Taxonomy" id="2575572"/>
    <lineage>
        <taxon>Bacteria</taxon>
        <taxon>Bacillati</taxon>
        <taxon>Saganbacteria</taxon>
    </lineage>
</organism>
<dbReference type="Gene3D" id="2.40.160.50">
    <property type="entry name" value="membrane protein fhac: a member of the omp85/tpsb transporter family"/>
    <property type="match status" value="1"/>
</dbReference>
<name>A0A833L3B2_UNCSA</name>
<sequence>MRWSMDLKKDWKLKIINTRSLFILVWAFIFGVSCHAATWLDPELKWKTIETPHFYIHYYKQIEPAAKKMVPIVEEVYNKLSPIFQHTPDYKTQVVLVDNSDYTNGFTTVIPNPSVTIYLMDGGSNLRPAAYETWLKYVFLHEYAHVLHLDTVEGSGTFFKNLFGRAIFPNAMMPNFATEGFATYMETRHGYGGGRGNDPRYEAMMRMDVLENKVKSIDKAAVNTISWPGGTLRYLYGVMFLQYLSEKYGEEKLMAISHEYGDYLLQSYGFDGMFKDIYEKDFKELWQEWLDDLKQKYQKQKEEVSKEGLTSYKTLTQKGYYCLKPKWSADSKQVYYISNNQDEYSSINSVDRDSFKIRKVIEGIVFDDSLAVSKNNLFFIKGNYYKNFNVYKDLFQIDLISGKEKKLTKGERIADPAVNQGIFAYTKNYTGTRALYLSDEDFKNTKIFSSPEAQYFSPAFSPDGTQVAVSKWKTGERQDIYLIDVKSGVENKIISFGLSANPCFSPDGEYVIFDSDASGICNIYAYHLNSKKIYKVTNVLGAAMMPDVSPDSKRIAFVNYSSNGHDIAIMDYKPGSWKAAPKDVPDRQAGGRQEELTGIISSGKNKTVAFETTNYDYNPIQSLIPKFWFPYSYYDENGPHTLLYTAGIDALNQHMFEVKYGHDWTAKRPTFNISYINNQFFPQLSVSAYDIALPYNWDSNKTYWERQCGANAALAFLGNGIFAENDRQIFSFGCVVEALSNISSLEIFTKKPSLGDLRGVFLNYKYSSLRSYANSISPEDGISLSLNTSIYLKDLGSKYAFNRYSASFGKYFGLPSHNVLAYLASANWIKGEQLEQEGFTWEYQRIKGYPSNSFPGNKQISQRIEYRFPIWLIESGFGYGATFFERLWGKAFIEAGTSGYAKFENLPLSKSYGMEIDLNTLNAFGYVPYTISIGYARGIDALGQGELYYNISM</sequence>
<feature type="coiled-coil region" evidence="2">
    <location>
        <begin position="283"/>
        <end position="310"/>
    </location>
</feature>
<dbReference type="PANTHER" id="PTHR36842">
    <property type="entry name" value="PROTEIN TOLB HOMOLOG"/>
    <property type="match status" value="1"/>
</dbReference>
<gene>
    <name evidence="3" type="ORF">FD145_1022</name>
</gene>
<dbReference type="PROSITE" id="PS51257">
    <property type="entry name" value="PROKAR_LIPOPROTEIN"/>
    <property type="match status" value="1"/>
</dbReference>
<dbReference type="SUPFAM" id="SSF82171">
    <property type="entry name" value="DPP6 N-terminal domain-like"/>
    <property type="match status" value="1"/>
</dbReference>
<evidence type="ECO:0000256" key="2">
    <source>
        <dbReference type="SAM" id="Coils"/>
    </source>
</evidence>
<comment type="similarity">
    <text evidence="1">Belongs to the TolB family.</text>
</comment>
<protein>
    <submittedName>
        <fullName evidence="3">Peptidase S9B dipeptidylpeptidase IV subunit</fullName>
    </submittedName>
</protein>
<evidence type="ECO:0000313" key="3">
    <source>
        <dbReference type="EMBL" id="KAF0133910.1"/>
    </source>
</evidence>
<dbReference type="InterPro" id="IPR011659">
    <property type="entry name" value="WD40"/>
</dbReference>
<dbReference type="EMBL" id="WPAF01000016">
    <property type="protein sequence ID" value="KAF0133910.1"/>
    <property type="molecule type" value="Genomic_DNA"/>
</dbReference>
<accession>A0A833L3B2</accession>
<dbReference type="Pfam" id="PF07676">
    <property type="entry name" value="PD40"/>
    <property type="match status" value="1"/>
</dbReference>
<dbReference type="Gene3D" id="2.120.10.30">
    <property type="entry name" value="TolB, C-terminal domain"/>
    <property type="match status" value="1"/>
</dbReference>
<dbReference type="InterPro" id="IPR011042">
    <property type="entry name" value="6-blade_b-propeller_TolB-like"/>
</dbReference>
<dbReference type="AlphaFoldDB" id="A0A833L3B2"/>
<dbReference type="Proteomes" id="UP000488506">
    <property type="component" value="Unassembled WGS sequence"/>
</dbReference>
<proteinExistence type="inferred from homology"/>